<keyword evidence="6 8" id="KW-1133">Transmembrane helix</keyword>
<feature type="transmembrane region" description="Helical" evidence="8">
    <location>
        <begin position="97"/>
        <end position="118"/>
    </location>
</feature>
<proteinExistence type="predicted"/>
<accession>A0A1F7GQP5</accession>
<reference evidence="9 10" key="1">
    <citation type="journal article" date="2016" name="Nat. Commun.">
        <title>Thousands of microbial genomes shed light on interconnected biogeochemical processes in an aquifer system.</title>
        <authorList>
            <person name="Anantharaman K."/>
            <person name="Brown C.T."/>
            <person name="Hug L.A."/>
            <person name="Sharon I."/>
            <person name="Castelle C.J."/>
            <person name="Probst A.J."/>
            <person name="Thomas B.C."/>
            <person name="Singh A."/>
            <person name="Wilkins M.J."/>
            <person name="Karaoz U."/>
            <person name="Brodie E.L."/>
            <person name="Williams K.H."/>
            <person name="Hubbard S.S."/>
            <person name="Banfield J.F."/>
        </authorList>
    </citation>
    <scope>NUCLEOTIDE SEQUENCE [LARGE SCALE GENOMIC DNA]</scope>
</reference>
<evidence type="ECO:0000256" key="8">
    <source>
        <dbReference type="SAM" id="Phobius"/>
    </source>
</evidence>
<comment type="subcellular location">
    <subcellularLocation>
        <location evidence="1">Cell membrane</location>
        <topology evidence="1">Multi-pass membrane protein</topology>
    </subcellularLocation>
</comment>
<organism evidence="9 10">
    <name type="scientific">Candidatus Roizmanbacteria bacterium RIFCSPHIGHO2_01_FULL_39_8</name>
    <dbReference type="NCBI Taxonomy" id="1802033"/>
    <lineage>
        <taxon>Bacteria</taxon>
        <taxon>Candidatus Roizmaniibacteriota</taxon>
    </lineage>
</organism>
<dbReference type="GO" id="GO:0005886">
    <property type="term" value="C:plasma membrane"/>
    <property type="evidence" value="ECO:0007669"/>
    <property type="project" value="UniProtKB-SubCell"/>
</dbReference>
<dbReference type="AlphaFoldDB" id="A0A1F7GQP5"/>
<keyword evidence="7 8" id="KW-0472">Membrane</keyword>
<feature type="transmembrane region" description="Helical" evidence="8">
    <location>
        <begin position="277"/>
        <end position="297"/>
    </location>
</feature>
<keyword evidence="5 8" id="KW-0812">Transmembrane</keyword>
<dbReference type="PANTHER" id="PTHR33908">
    <property type="entry name" value="MANNOSYLTRANSFERASE YKCB-RELATED"/>
    <property type="match status" value="1"/>
</dbReference>
<evidence type="ECO:0000256" key="2">
    <source>
        <dbReference type="ARBA" id="ARBA00022475"/>
    </source>
</evidence>
<feature type="transmembrane region" description="Helical" evidence="8">
    <location>
        <begin position="183"/>
        <end position="204"/>
    </location>
</feature>
<protein>
    <submittedName>
        <fullName evidence="9">Uncharacterized protein</fullName>
    </submittedName>
</protein>
<evidence type="ECO:0000256" key="4">
    <source>
        <dbReference type="ARBA" id="ARBA00022679"/>
    </source>
</evidence>
<feature type="transmembrane region" description="Helical" evidence="8">
    <location>
        <begin position="328"/>
        <end position="346"/>
    </location>
</feature>
<feature type="transmembrane region" description="Helical" evidence="8">
    <location>
        <begin position="304"/>
        <end position="322"/>
    </location>
</feature>
<evidence type="ECO:0000256" key="1">
    <source>
        <dbReference type="ARBA" id="ARBA00004651"/>
    </source>
</evidence>
<gene>
    <name evidence="9" type="ORF">A2866_04975</name>
</gene>
<keyword evidence="2" id="KW-1003">Cell membrane</keyword>
<dbReference type="GO" id="GO:0009103">
    <property type="term" value="P:lipopolysaccharide biosynthetic process"/>
    <property type="evidence" value="ECO:0007669"/>
    <property type="project" value="UniProtKB-ARBA"/>
</dbReference>
<keyword evidence="3" id="KW-0328">Glycosyltransferase</keyword>
<feature type="transmembrane region" description="Helical" evidence="8">
    <location>
        <begin position="353"/>
        <end position="371"/>
    </location>
</feature>
<evidence type="ECO:0000256" key="5">
    <source>
        <dbReference type="ARBA" id="ARBA00022692"/>
    </source>
</evidence>
<dbReference type="GO" id="GO:0016763">
    <property type="term" value="F:pentosyltransferase activity"/>
    <property type="evidence" value="ECO:0007669"/>
    <property type="project" value="TreeGrafter"/>
</dbReference>
<dbReference type="EMBL" id="MFZI01000028">
    <property type="protein sequence ID" value="OGK20852.1"/>
    <property type="molecule type" value="Genomic_DNA"/>
</dbReference>
<evidence type="ECO:0000313" key="9">
    <source>
        <dbReference type="EMBL" id="OGK20852.1"/>
    </source>
</evidence>
<evidence type="ECO:0000256" key="7">
    <source>
        <dbReference type="ARBA" id="ARBA00023136"/>
    </source>
</evidence>
<evidence type="ECO:0000313" key="10">
    <source>
        <dbReference type="Proteomes" id="UP000177026"/>
    </source>
</evidence>
<dbReference type="Proteomes" id="UP000177026">
    <property type="component" value="Unassembled WGS sequence"/>
</dbReference>
<name>A0A1F7GQP5_9BACT</name>
<evidence type="ECO:0000256" key="6">
    <source>
        <dbReference type="ARBA" id="ARBA00022989"/>
    </source>
</evidence>
<dbReference type="PANTHER" id="PTHR33908:SF11">
    <property type="entry name" value="MEMBRANE PROTEIN"/>
    <property type="match status" value="1"/>
</dbReference>
<keyword evidence="4" id="KW-0808">Transferase</keyword>
<dbReference type="InterPro" id="IPR050297">
    <property type="entry name" value="LipidA_mod_glycosyltrf_83"/>
</dbReference>
<comment type="caution">
    <text evidence="9">The sequence shown here is derived from an EMBL/GenBank/DDBJ whole genome shotgun (WGS) entry which is preliminary data.</text>
</comment>
<feature type="transmembrane region" description="Helical" evidence="8">
    <location>
        <begin position="216"/>
        <end position="235"/>
    </location>
</feature>
<feature type="transmembrane region" description="Helical" evidence="8">
    <location>
        <begin position="138"/>
        <end position="163"/>
    </location>
</feature>
<evidence type="ECO:0000256" key="3">
    <source>
        <dbReference type="ARBA" id="ARBA00022676"/>
    </source>
</evidence>
<sequence length="513" mass="59533">MFDVLNIVKSVRKQFSRNDCIFISVIFFAFLLTRLIHLDKFPIFSDEGIYIHWAKVAWHDASWRFISLTDGKQPLQTWGTIPFLKLFPDNALLAGRLFSVATGFAGLTGMFILLFYLFGKRTAVMGSFIYIFTPYFLFYDRLALVDSGVNAGFIWILFFSILLAKTKRLDVALLFGLTTGLSLLAKSSVRIFLALSALVPVLFVERKIRKNLSQFINFYFLFFIVTAVSLVIYNIQRLSPFFHYVAEKNKTFIMTFDEFKQNPFASFFHNIQIIPEYVINESGFILIVFALLGIWRLIKQDRRLVIYLLSWTIIPFLALALFSKVIYPRYLIFFGSLLVVFASYYLAHIKNKLLSVTSYLLIIFFFSYYNYTLLFDFQKIPFPEIDRGQYIEGATAGWGTKEIIDYARERSKEKPVVLLAEGSFGLVGDVLDVFTKPGDRIFVKGYWPLDEKALFENQVELAEKYVFVVFAQKENFPKDWPIELIKKFEKPGGKSTIYLFELKSKNYNTAQKT</sequence>
<feature type="transmembrane region" description="Helical" evidence="8">
    <location>
        <begin position="20"/>
        <end position="37"/>
    </location>
</feature>